<dbReference type="CDD" id="cd13585">
    <property type="entry name" value="PBP2_TMBP_like"/>
    <property type="match status" value="1"/>
</dbReference>
<name>A0ABW1GXE5_9ACTN</name>
<feature type="signal peptide" evidence="1">
    <location>
        <begin position="1"/>
        <end position="22"/>
    </location>
</feature>
<evidence type="ECO:0000313" key="2">
    <source>
        <dbReference type="EMBL" id="MFC5918259.1"/>
    </source>
</evidence>
<dbReference type="Proteomes" id="UP001596200">
    <property type="component" value="Unassembled WGS sequence"/>
</dbReference>
<dbReference type="PROSITE" id="PS51257">
    <property type="entry name" value="PROKAR_LIPOPROTEIN"/>
    <property type="match status" value="1"/>
</dbReference>
<dbReference type="InterPro" id="IPR050490">
    <property type="entry name" value="Bact_solute-bd_prot1"/>
</dbReference>
<keyword evidence="3" id="KW-1185">Reference proteome</keyword>
<dbReference type="EMBL" id="JBHSPU010000038">
    <property type="protein sequence ID" value="MFC5918259.1"/>
    <property type="molecule type" value="Genomic_DNA"/>
</dbReference>
<dbReference type="PANTHER" id="PTHR43649">
    <property type="entry name" value="ARABINOSE-BINDING PROTEIN-RELATED"/>
    <property type="match status" value="1"/>
</dbReference>
<feature type="chain" id="PRO_5047029262" evidence="1">
    <location>
        <begin position="23"/>
        <end position="437"/>
    </location>
</feature>
<reference evidence="3" key="1">
    <citation type="journal article" date="2019" name="Int. J. Syst. Evol. Microbiol.">
        <title>The Global Catalogue of Microorganisms (GCM) 10K type strain sequencing project: providing services to taxonomists for standard genome sequencing and annotation.</title>
        <authorList>
            <consortium name="The Broad Institute Genomics Platform"/>
            <consortium name="The Broad Institute Genome Sequencing Center for Infectious Disease"/>
            <person name="Wu L."/>
            <person name="Ma J."/>
        </authorList>
    </citation>
    <scope>NUCLEOTIDE SEQUENCE [LARGE SCALE GENOMIC DNA]</scope>
    <source>
        <strain evidence="3">JCM 4147</strain>
    </source>
</reference>
<dbReference type="InterPro" id="IPR006059">
    <property type="entry name" value="SBP"/>
</dbReference>
<sequence length="437" mass="46004">MRRIRAAAAGAVTLSLVLTAAACGGGSTSGGSNSEPKSLTYWASNQGASIEVDKKVLQPELDKFEKKTGIKVKLEVVPWADLLNRILTATTSGQGPDILNIGNTWSASLQSSGALLPWDAKNFEAIGGKDRFVESALGSTGAGGQDPAAVPLYSMAYALYYNKKMFKDAGIEKPPTTWDELVTTGKKLSKDGKSAIGVEGSNLSNNIHQVFVLGKQHGADFFTPDGKADFTSDGAVAAVKQYVDLMAADKIVAPGNAEYAQNQSLSDFARNKTAMVLWQTASATFKAQGMNDDDWGVAAAPVQSGTPGSGKSTNSMVAGINMAVFKNTKNIDGALKFVKFMTGDAEQRILNKAYGSIPPVKIAQLDPAFDTPALGVLRDTLRTSASALPQVPEESQFETVVGTAVKELFADAAAGRPVTTASVKAKLEKAQQQMPKK</sequence>
<dbReference type="PANTHER" id="PTHR43649:SF12">
    <property type="entry name" value="DIACETYLCHITOBIOSE BINDING PROTEIN DASA"/>
    <property type="match status" value="1"/>
</dbReference>
<dbReference type="RefSeq" id="WP_344516560.1">
    <property type="nucleotide sequence ID" value="NZ_BAAATU010000040.1"/>
</dbReference>
<dbReference type="Gene3D" id="3.40.190.10">
    <property type="entry name" value="Periplasmic binding protein-like II"/>
    <property type="match status" value="1"/>
</dbReference>
<evidence type="ECO:0000313" key="3">
    <source>
        <dbReference type="Proteomes" id="UP001596200"/>
    </source>
</evidence>
<organism evidence="2 3">
    <name type="scientific">Streptomyces pulveraceus</name>
    <dbReference type="NCBI Taxonomy" id="68258"/>
    <lineage>
        <taxon>Bacteria</taxon>
        <taxon>Bacillati</taxon>
        <taxon>Actinomycetota</taxon>
        <taxon>Actinomycetes</taxon>
        <taxon>Kitasatosporales</taxon>
        <taxon>Streptomycetaceae</taxon>
        <taxon>Streptomyces</taxon>
    </lineage>
</organism>
<dbReference type="SUPFAM" id="SSF53850">
    <property type="entry name" value="Periplasmic binding protein-like II"/>
    <property type="match status" value="1"/>
</dbReference>
<accession>A0ABW1GXE5</accession>
<evidence type="ECO:0000256" key="1">
    <source>
        <dbReference type="SAM" id="SignalP"/>
    </source>
</evidence>
<comment type="caution">
    <text evidence="2">The sequence shown here is derived from an EMBL/GenBank/DDBJ whole genome shotgun (WGS) entry which is preliminary data.</text>
</comment>
<dbReference type="Pfam" id="PF01547">
    <property type="entry name" value="SBP_bac_1"/>
    <property type="match status" value="1"/>
</dbReference>
<proteinExistence type="predicted"/>
<protein>
    <submittedName>
        <fullName evidence="2">ABC transporter substrate-binding protein</fullName>
    </submittedName>
</protein>
<keyword evidence="1" id="KW-0732">Signal</keyword>
<gene>
    <name evidence="2" type="ORF">ACFP1B_33225</name>
</gene>